<evidence type="ECO:0000256" key="2">
    <source>
        <dbReference type="SAM" id="Coils"/>
    </source>
</evidence>
<feature type="coiled-coil region" evidence="2">
    <location>
        <begin position="390"/>
        <end position="454"/>
    </location>
</feature>
<organism evidence="5 6">
    <name type="scientific">Acropora cervicornis</name>
    <name type="common">Staghorn coral</name>
    <dbReference type="NCBI Taxonomy" id="6130"/>
    <lineage>
        <taxon>Eukaryota</taxon>
        <taxon>Metazoa</taxon>
        <taxon>Cnidaria</taxon>
        <taxon>Anthozoa</taxon>
        <taxon>Hexacorallia</taxon>
        <taxon>Scleractinia</taxon>
        <taxon>Astrocoeniina</taxon>
        <taxon>Acroporidae</taxon>
        <taxon>Acropora</taxon>
    </lineage>
</organism>
<dbReference type="Proteomes" id="UP001249851">
    <property type="component" value="Unassembled WGS sequence"/>
</dbReference>
<dbReference type="Gene3D" id="2.10.25.10">
    <property type="entry name" value="Laminin"/>
    <property type="match status" value="1"/>
</dbReference>
<evidence type="ECO:0000313" key="6">
    <source>
        <dbReference type="Proteomes" id="UP001249851"/>
    </source>
</evidence>
<dbReference type="AlphaFoldDB" id="A0AAD9VF95"/>
<keyword evidence="3" id="KW-1133">Transmembrane helix</keyword>
<keyword evidence="2" id="KW-0175">Coiled coil</keyword>
<reference evidence="5" key="2">
    <citation type="journal article" date="2023" name="Science">
        <title>Genomic signatures of disease resistance in endangered staghorn corals.</title>
        <authorList>
            <person name="Vollmer S.V."/>
            <person name="Selwyn J.D."/>
            <person name="Despard B.A."/>
            <person name="Roesel C.L."/>
        </authorList>
    </citation>
    <scope>NUCLEOTIDE SEQUENCE</scope>
    <source>
        <strain evidence="5">K2</strain>
    </source>
</reference>
<dbReference type="PROSITE" id="PS50026">
    <property type="entry name" value="EGF_3"/>
    <property type="match status" value="1"/>
</dbReference>
<feature type="domain" description="EGF-like" evidence="4">
    <location>
        <begin position="236"/>
        <end position="273"/>
    </location>
</feature>
<evidence type="ECO:0000256" key="3">
    <source>
        <dbReference type="SAM" id="Phobius"/>
    </source>
</evidence>
<gene>
    <name evidence="5" type="ORF">P5673_003237</name>
</gene>
<accession>A0AAD9VF95</accession>
<comment type="caution">
    <text evidence="1">Lacks conserved residue(s) required for the propagation of feature annotation.</text>
</comment>
<dbReference type="EMBL" id="JARQWQ010000005">
    <property type="protein sequence ID" value="KAK2571832.1"/>
    <property type="molecule type" value="Genomic_DNA"/>
</dbReference>
<evidence type="ECO:0000259" key="4">
    <source>
        <dbReference type="PROSITE" id="PS50026"/>
    </source>
</evidence>
<protein>
    <recommendedName>
        <fullName evidence="4">EGF-like domain-containing protein</fullName>
    </recommendedName>
</protein>
<name>A0AAD9VF95_ACRCE</name>
<reference evidence="5" key="1">
    <citation type="journal article" date="2023" name="G3 (Bethesda)">
        <title>Whole genome assembly and annotation of the endangered Caribbean coral Acropora cervicornis.</title>
        <authorList>
            <person name="Selwyn J.D."/>
            <person name="Vollmer S.V."/>
        </authorList>
    </citation>
    <scope>NUCLEOTIDE SEQUENCE</scope>
    <source>
        <strain evidence="5">K2</strain>
    </source>
</reference>
<keyword evidence="3" id="KW-0472">Membrane</keyword>
<keyword evidence="3" id="KW-0812">Transmembrane</keyword>
<dbReference type="InterPro" id="IPR000742">
    <property type="entry name" value="EGF"/>
</dbReference>
<keyword evidence="6" id="KW-1185">Reference proteome</keyword>
<keyword evidence="1" id="KW-1015">Disulfide bond</keyword>
<feature type="transmembrane region" description="Helical" evidence="3">
    <location>
        <begin position="364"/>
        <end position="388"/>
    </location>
</feature>
<dbReference type="Pfam" id="PF00008">
    <property type="entry name" value="EGF"/>
    <property type="match status" value="1"/>
</dbReference>
<feature type="disulfide bond" evidence="1">
    <location>
        <begin position="263"/>
        <end position="272"/>
    </location>
</feature>
<sequence>MPYKMIEGVYVKDNKTYNNFPVYKKENGNMLFYLYMSKEGTDFLLFGRYLQEYFGAAARLKSGVNPSLWLSYGTLDRKDVFKGLIDEWQYFDRQDGTNYDVTWSSTSTQIKAVCVDEDFRECHSDRLYLNVTFNDGKGNVIHDREQDYYRRIQGVFRNLRPVFVHSRTKMCLQYVEGYWIETGAYFPSSSSDTAYSKVKDFALRPEYITKTWLVHFNGVWRRMPQLSVLCRGVASMSNTCASRPCHSNAKCVYTSGNETLCLCAPGHSGVTCSAYKQCPVQARLANTVHNSDYAGRRPGDLSVSFCIYSNPWRRFSICMDGSISPLWRGQGRACRAVLPTRSRKTSLPIGTPKPSHLSFDENPYIFPLVLIGAILLQCALPFFLHCCARCVAAHKEVREEQDELRREQEAGIELGRRLQQVAVAGSQEELDRGIEEYQEAVQNFKDESDEKELSRNRGFFRNARLWRLISLQMNLSFYLWLVYFVGCEVSQCTR</sequence>
<proteinExistence type="predicted"/>
<evidence type="ECO:0000256" key="1">
    <source>
        <dbReference type="PROSITE-ProRule" id="PRU00076"/>
    </source>
</evidence>
<keyword evidence="1" id="KW-0245">EGF-like domain</keyword>
<feature type="transmembrane region" description="Helical" evidence="3">
    <location>
        <begin position="465"/>
        <end position="486"/>
    </location>
</feature>
<dbReference type="SUPFAM" id="SSF57196">
    <property type="entry name" value="EGF/Laminin"/>
    <property type="match status" value="1"/>
</dbReference>
<evidence type="ECO:0000313" key="5">
    <source>
        <dbReference type="EMBL" id="KAK2571832.1"/>
    </source>
</evidence>
<comment type="caution">
    <text evidence="5">The sequence shown here is derived from an EMBL/GenBank/DDBJ whole genome shotgun (WGS) entry which is preliminary data.</text>
</comment>
<dbReference type="PROSITE" id="PS00022">
    <property type="entry name" value="EGF_1"/>
    <property type="match status" value="1"/>
</dbReference>